<reference evidence="2" key="2">
    <citation type="submission" date="2020-09" db="EMBL/GenBank/DDBJ databases">
        <authorList>
            <person name="Sun Q."/>
            <person name="Kim S."/>
        </authorList>
    </citation>
    <scope>NUCLEOTIDE SEQUENCE</scope>
    <source>
        <strain evidence="2">KCTC 32255</strain>
    </source>
</reference>
<reference evidence="2" key="1">
    <citation type="journal article" date="2014" name="Int. J. Syst. Evol. Microbiol.">
        <title>Complete genome sequence of Corynebacterium casei LMG S-19264T (=DSM 44701T), isolated from a smear-ripened cheese.</title>
        <authorList>
            <consortium name="US DOE Joint Genome Institute (JGI-PGF)"/>
            <person name="Walter F."/>
            <person name="Albersmeier A."/>
            <person name="Kalinowski J."/>
            <person name="Ruckert C."/>
        </authorList>
    </citation>
    <scope>NUCLEOTIDE SEQUENCE</scope>
    <source>
        <strain evidence="2">KCTC 32255</strain>
    </source>
</reference>
<protein>
    <recommendedName>
        <fullName evidence="4">Tetratricopeptide repeat protein</fullName>
    </recommendedName>
</protein>
<name>A0A918P8L8_9SPHN</name>
<feature type="chain" id="PRO_5037823937" description="Tetratricopeptide repeat protein" evidence="1">
    <location>
        <begin position="31"/>
        <end position="219"/>
    </location>
</feature>
<evidence type="ECO:0000256" key="1">
    <source>
        <dbReference type="SAM" id="SignalP"/>
    </source>
</evidence>
<sequence length="219" mass="23709">MIAVARPLRRCALAVLAPLLALLAPTAAWADMASDVKALQDGWAHMTYEVKGGAPQAKALDQLARQADAMLARYPGRAEPLLWVGIVASERANRASIFRKLSYATKARDLIARAYTIDPQAAGGGVALTLGVLYYKVPGSPFAWGDDERAGKLLRQALALDPDGLDANYFYGDYLLAQGDKPGARSHFQRALRAPRDASRPVWDAGRRRDLRNLIAKAG</sequence>
<dbReference type="Pfam" id="PF14559">
    <property type="entry name" value="TPR_19"/>
    <property type="match status" value="1"/>
</dbReference>
<gene>
    <name evidence="2" type="ORF">GCM10011614_02280</name>
</gene>
<evidence type="ECO:0008006" key="4">
    <source>
        <dbReference type="Google" id="ProtNLM"/>
    </source>
</evidence>
<feature type="signal peptide" evidence="1">
    <location>
        <begin position="1"/>
        <end position="30"/>
    </location>
</feature>
<dbReference type="AlphaFoldDB" id="A0A918P8L8"/>
<dbReference type="Gene3D" id="1.25.40.10">
    <property type="entry name" value="Tetratricopeptide repeat domain"/>
    <property type="match status" value="1"/>
</dbReference>
<dbReference type="SUPFAM" id="SSF48452">
    <property type="entry name" value="TPR-like"/>
    <property type="match status" value="1"/>
</dbReference>
<organism evidence="2 3">
    <name type="scientific">Novosphingobium colocasiae</name>
    <dbReference type="NCBI Taxonomy" id="1256513"/>
    <lineage>
        <taxon>Bacteria</taxon>
        <taxon>Pseudomonadati</taxon>
        <taxon>Pseudomonadota</taxon>
        <taxon>Alphaproteobacteria</taxon>
        <taxon>Sphingomonadales</taxon>
        <taxon>Sphingomonadaceae</taxon>
        <taxon>Novosphingobium</taxon>
    </lineage>
</organism>
<dbReference type="EMBL" id="BMZA01000001">
    <property type="protein sequence ID" value="GGY91148.1"/>
    <property type="molecule type" value="Genomic_DNA"/>
</dbReference>
<proteinExistence type="predicted"/>
<comment type="caution">
    <text evidence="2">The sequence shown here is derived from an EMBL/GenBank/DDBJ whole genome shotgun (WGS) entry which is preliminary data.</text>
</comment>
<dbReference type="Proteomes" id="UP000648075">
    <property type="component" value="Unassembled WGS sequence"/>
</dbReference>
<accession>A0A918P8L8</accession>
<keyword evidence="1" id="KW-0732">Signal</keyword>
<evidence type="ECO:0000313" key="3">
    <source>
        <dbReference type="Proteomes" id="UP000648075"/>
    </source>
</evidence>
<keyword evidence="3" id="KW-1185">Reference proteome</keyword>
<dbReference type="InterPro" id="IPR011990">
    <property type="entry name" value="TPR-like_helical_dom_sf"/>
</dbReference>
<evidence type="ECO:0000313" key="2">
    <source>
        <dbReference type="EMBL" id="GGY91148.1"/>
    </source>
</evidence>